<accession>A0A3D9UNE7</accession>
<dbReference type="AlphaFoldDB" id="A0A3D9UNE7"/>
<sequence>MHSWGAKGKSDTPKGPQRESTSLACDSRTMPDDIDLDDAMDAVRQGRVRVTGRTQAIALVLHGGRATEPQPKRLRDISYLRMLPFASAVRRVSRGRVAPVLVHNTHGGWVAQSGSGVVQARELVRRLHAQYDLPIVLLGHSSGGWAAIRAGREKSVIGSVALAPWVADDEHAEPLREKIVRVIHGENDTVCSPAKARRFVERLQALGADATYTEVPGGGHALIDKPWRWHNLAASAVTEISSERSSR</sequence>
<evidence type="ECO:0000256" key="1">
    <source>
        <dbReference type="SAM" id="MobiDB-lite"/>
    </source>
</evidence>
<reference evidence="2 3" key="1">
    <citation type="submission" date="2018-08" db="EMBL/GenBank/DDBJ databases">
        <title>Sequencing the genomes of 1000 actinobacteria strains.</title>
        <authorList>
            <person name="Klenk H.-P."/>
        </authorList>
    </citation>
    <scope>NUCLEOTIDE SEQUENCE [LARGE SCALE GENOMIC DNA]</scope>
    <source>
        <strain evidence="2 3">DSM 22967</strain>
    </source>
</reference>
<keyword evidence="3" id="KW-1185">Reference proteome</keyword>
<dbReference type="EMBL" id="QTUA01000001">
    <property type="protein sequence ID" value="REF29520.1"/>
    <property type="molecule type" value="Genomic_DNA"/>
</dbReference>
<gene>
    <name evidence="2" type="ORF">DFJ65_0471</name>
</gene>
<evidence type="ECO:0000313" key="3">
    <source>
        <dbReference type="Proteomes" id="UP000256253"/>
    </source>
</evidence>
<feature type="region of interest" description="Disordered" evidence="1">
    <location>
        <begin position="1"/>
        <end position="32"/>
    </location>
</feature>
<comment type="caution">
    <text evidence="2">The sequence shown here is derived from an EMBL/GenBank/DDBJ whole genome shotgun (WGS) entry which is preliminary data.</text>
</comment>
<proteinExistence type="predicted"/>
<evidence type="ECO:0000313" key="2">
    <source>
        <dbReference type="EMBL" id="REF29520.1"/>
    </source>
</evidence>
<dbReference type="Proteomes" id="UP000256253">
    <property type="component" value="Unassembled WGS sequence"/>
</dbReference>
<evidence type="ECO:0008006" key="4">
    <source>
        <dbReference type="Google" id="ProtNLM"/>
    </source>
</evidence>
<organism evidence="2 3">
    <name type="scientific">Calidifontibacter indicus</name>
    <dbReference type="NCBI Taxonomy" id="419650"/>
    <lineage>
        <taxon>Bacteria</taxon>
        <taxon>Bacillati</taxon>
        <taxon>Actinomycetota</taxon>
        <taxon>Actinomycetes</taxon>
        <taxon>Micrococcales</taxon>
        <taxon>Dermacoccaceae</taxon>
        <taxon>Calidifontibacter</taxon>
    </lineage>
</organism>
<dbReference type="InterPro" id="IPR029058">
    <property type="entry name" value="AB_hydrolase_fold"/>
</dbReference>
<dbReference type="Gene3D" id="3.40.50.1820">
    <property type="entry name" value="alpha/beta hydrolase"/>
    <property type="match status" value="1"/>
</dbReference>
<name>A0A3D9UNE7_9MICO</name>
<protein>
    <recommendedName>
        <fullName evidence="4">Alpha/beta hydrolase</fullName>
    </recommendedName>
</protein>
<dbReference type="SUPFAM" id="SSF53474">
    <property type="entry name" value="alpha/beta-Hydrolases"/>
    <property type="match status" value="1"/>
</dbReference>